<name>A0AAE0X5E2_9PEZI</name>
<feature type="transmembrane region" description="Helical" evidence="6">
    <location>
        <begin position="37"/>
        <end position="58"/>
    </location>
</feature>
<reference evidence="9" key="2">
    <citation type="submission" date="2023-06" db="EMBL/GenBank/DDBJ databases">
        <authorList>
            <consortium name="Lawrence Berkeley National Laboratory"/>
            <person name="Haridas S."/>
            <person name="Hensen N."/>
            <person name="Bonometti L."/>
            <person name="Westerberg I."/>
            <person name="Brannstrom I.O."/>
            <person name="Guillou S."/>
            <person name="Cros-Aarteil S."/>
            <person name="Calhoun S."/>
            <person name="Kuo A."/>
            <person name="Mondo S."/>
            <person name="Pangilinan J."/>
            <person name="Riley R."/>
            <person name="Labutti K."/>
            <person name="Andreopoulos B."/>
            <person name="Lipzen A."/>
            <person name="Chen C."/>
            <person name="Yanf M."/>
            <person name="Daum C."/>
            <person name="Ng V."/>
            <person name="Clum A."/>
            <person name="Steindorff A."/>
            <person name="Ohm R."/>
            <person name="Martin F."/>
            <person name="Silar P."/>
            <person name="Natvig D."/>
            <person name="Lalanne C."/>
            <person name="Gautier V."/>
            <person name="Ament-Velasquez S.L."/>
            <person name="Kruys A."/>
            <person name="Hutchinson M.I."/>
            <person name="Powell A.J."/>
            <person name="Barry K."/>
            <person name="Miller A.N."/>
            <person name="Grigoriev I.V."/>
            <person name="Debuchy R."/>
            <person name="Gladieux P."/>
            <person name="Thoren M.H."/>
            <person name="Johannesson H."/>
        </authorList>
    </citation>
    <scope>NUCLEOTIDE SEQUENCE</scope>
    <source>
        <strain evidence="9">CBS 314.62</strain>
    </source>
</reference>
<keyword evidence="7" id="KW-0732">Signal</keyword>
<accession>A0AAE0X5E2</accession>
<feature type="transmembrane region" description="Helical" evidence="6">
    <location>
        <begin position="70"/>
        <end position="91"/>
    </location>
</feature>
<dbReference type="Pfam" id="PF13396">
    <property type="entry name" value="PLDc_N"/>
    <property type="match status" value="1"/>
</dbReference>
<organism evidence="9 10">
    <name type="scientific">Podospora appendiculata</name>
    <dbReference type="NCBI Taxonomy" id="314037"/>
    <lineage>
        <taxon>Eukaryota</taxon>
        <taxon>Fungi</taxon>
        <taxon>Dikarya</taxon>
        <taxon>Ascomycota</taxon>
        <taxon>Pezizomycotina</taxon>
        <taxon>Sordariomycetes</taxon>
        <taxon>Sordariomycetidae</taxon>
        <taxon>Sordariales</taxon>
        <taxon>Podosporaceae</taxon>
        <taxon>Podospora</taxon>
    </lineage>
</organism>
<evidence type="ECO:0000256" key="3">
    <source>
        <dbReference type="ARBA" id="ARBA00022692"/>
    </source>
</evidence>
<dbReference type="Proteomes" id="UP001270362">
    <property type="component" value="Unassembled WGS sequence"/>
</dbReference>
<dbReference type="AlphaFoldDB" id="A0AAE0X5E2"/>
<keyword evidence="3 6" id="KW-0812">Transmembrane</keyword>
<evidence type="ECO:0000256" key="6">
    <source>
        <dbReference type="SAM" id="Phobius"/>
    </source>
</evidence>
<reference evidence="9" key="1">
    <citation type="journal article" date="2023" name="Mol. Phylogenet. Evol.">
        <title>Genome-scale phylogeny and comparative genomics of the fungal order Sordariales.</title>
        <authorList>
            <person name="Hensen N."/>
            <person name="Bonometti L."/>
            <person name="Westerberg I."/>
            <person name="Brannstrom I.O."/>
            <person name="Guillou S."/>
            <person name="Cros-Aarteil S."/>
            <person name="Calhoun S."/>
            <person name="Haridas S."/>
            <person name="Kuo A."/>
            <person name="Mondo S."/>
            <person name="Pangilinan J."/>
            <person name="Riley R."/>
            <person name="LaButti K."/>
            <person name="Andreopoulos B."/>
            <person name="Lipzen A."/>
            <person name="Chen C."/>
            <person name="Yan M."/>
            <person name="Daum C."/>
            <person name="Ng V."/>
            <person name="Clum A."/>
            <person name="Steindorff A."/>
            <person name="Ohm R.A."/>
            <person name="Martin F."/>
            <person name="Silar P."/>
            <person name="Natvig D.O."/>
            <person name="Lalanne C."/>
            <person name="Gautier V."/>
            <person name="Ament-Velasquez S.L."/>
            <person name="Kruys A."/>
            <person name="Hutchinson M.I."/>
            <person name="Powell A.J."/>
            <person name="Barry K."/>
            <person name="Miller A.N."/>
            <person name="Grigoriev I.V."/>
            <person name="Debuchy R."/>
            <person name="Gladieux P."/>
            <person name="Hiltunen Thoren M."/>
            <person name="Johannesson H."/>
        </authorList>
    </citation>
    <scope>NUCLEOTIDE SEQUENCE</scope>
    <source>
        <strain evidence="9">CBS 314.62</strain>
    </source>
</reference>
<evidence type="ECO:0000256" key="4">
    <source>
        <dbReference type="ARBA" id="ARBA00022989"/>
    </source>
</evidence>
<proteinExistence type="predicted"/>
<keyword evidence="2" id="KW-1003">Cell membrane</keyword>
<dbReference type="GO" id="GO:0005886">
    <property type="term" value="C:plasma membrane"/>
    <property type="evidence" value="ECO:0007669"/>
    <property type="project" value="UniProtKB-SubCell"/>
</dbReference>
<evidence type="ECO:0000256" key="1">
    <source>
        <dbReference type="ARBA" id="ARBA00004651"/>
    </source>
</evidence>
<comment type="caution">
    <text evidence="9">The sequence shown here is derived from an EMBL/GenBank/DDBJ whole genome shotgun (WGS) entry which is preliminary data.</text>
</comment>
<keyword evidence="5 6" id="KW-0472">Membrane</keyword>
<protein>
    <recommendedName>
        <fullName evidence="8">Cardiolipin synthase N-terminal domain-containing protein</fullName>
    </recommendedName>
</protein>
<evidence type="ECO:0000313" key="9">
    <source>
        <dbReference type="EMBL" id="KAK3685239.1"/>
    </source>
</evidence>
<feature type="chain" id="PRO_5041905563" description="Cardiolipin synthase N-terminal domain-containing protein" evidence="7">
    <location>
        <begin position="22"/>
        <end position="107"/>
    </location>
</feature>
<comment type="subcellular location">
    <subcellularLocation>
        <location evidence="1">Cell membrane</location>
        <topology evidence="1">Multi-pass membrane protein</topology>
    </subcellularLocation>
</comment>
<evidence type="ECO:0000259" key="8">
    <source>
        <dbReference type="Pfam" id="PF13396"/>
    </source>
</evidence>
<gene>
    <name evidence="9" type="ORF">B0T22DRAFT_482224</name>
</gene>
<sequence length="107" mass="11708">MQNTLVANFAVQLWLAALAMAAPVEQQITAQKTDAWQYGTGGGIVGLFVLVVDILVFLEVLKSNRAPLQKILWSLLVFFFPIGGLLIYLLFSNRKAHNSGSGYEALP</sequence>
<evidence type="ECO:0000256" key="5">
    <source>
        <dbReference type="ARBA" id="ARBA00023136"/>
    </source>
</evidence>
<evidence type="ECO:0000256" key="7">
    <source>
        <dbReference type="SAM" id="SignalP"/>
    </source>
</evidence>
<keyword evidence="4 6" id="KW-1133">Transmembrane helix</keyword>
<evidence type="ECO:0000313" key="10">
    <source>
        <dbReference type="Proteomes" id="UP001270362"/>
    </source>
</evidence>
<feature type="domain" description="Cardiolipin synthase N-terminal" evidence="8">
    <location>
        <begin position="51"/>
        <end position="92"/>
    </location>
</feature>
<keyword evidence="10" id="KW-1185">Reference proteome</keyword>
<evidence type="ECO:0000256" key="2">
    <source>
        <dbReference type="ARBA" id="ARBA00022475"/>
    </source>
</evidence>
<feature type="signal peptide" evidence="7">
    <location>
        <begin position="1"/>
        <end position="21"/>
    </location>
</feature>
<dbReference type="EMBL" id="JAULSO010000003">
    <property type="protein sequence ID" value="KAK3685239.1"/>
    <property type="molecule type" value="Genomic_DNA"/>
</dbReference>
<dbReference type="InterPro" id="IPR027379">
    <property type="entry name" value="CLS_N"/>
</dbReference>